<proteinExistence type="predicted"/>
<evidence type="ECO:0000313" key="2">
    <source>
        <dbReference type="Proteomes" id="UP000241848"/>
    </source>
</evidence>
<dbReference type="Proteomes" id="UP000241848">
    <property type="component" value="Unassembled WGS sequence"/>
</dbReference>
<name>A0A2T2WJ82_9FIRM</name>
<evidence type="ECO:0000313" key="1">
    <source>
        <dbReference type="EMBL" id="PSR22298.1"/>
    </source>
</evidence>
<accession>A0A2T2WJ82</accession>
<dbReference type="SUPFAM" id="SSF110296">
    <property type="entry name" value="Oligoxyloglucan reducing end-specific cellobiohydrolase"/>
    <property type="match status" value="1"/>
</dbReference>
<organism evidence="1 2">
    <name type="scientific">Sulfobacillus acidophilus</name>
    <dbReference type="NCBI Taxonomy" id="53633"/>
    <lineage>
        <taxon>Bacteria</taxon>
        <taxon>Bacillati</taxon>
        <taxon>Bacillota</taxon>
        <taxon>Clostridia</taxon>
        <taxon>Eubacteriales</taxon>
        <taxon>Clostridiales Family XVII. Incertae Sedis</taxon>
        <taxon>Sulfobacillus</taxon>
    </lineage>
</organism>
<dbReference type="AlphaFoldDB" id="A0A2T2WJ82"/>
<dbReference type="InterPro" id="IPR015943">
    <property type="entry name" value="WD40/YVTN_repeat-like_dom_sf"/>
</dbReference>
<dbReference type="EMBL" id="PXYV01000019">
    <property type="protein sequence ID" value="PSR22298.1"/>
    <property type="molecule type" value="Genomic_DNA"/>
</dbReference>
<comment type="caution">
    <text evidence="1">The sequence shown here is derived from an EMBL/GenBank/DDBJ whole genome shotgun (WGS) entry which is preliminary data.</text>
</comment>
<dbReference type="Gene3D" id="2.130.10.10">
    <property type="entry name" value="YVTN repeat-like/Quinoprotein amine dehydrogenase"/>
    <property type="match status" value="1"/>
</dbReference>
<protein>
    <recommendedName>
        <fullName evidence="3">Photosynthesis system II assembly factor Ycf48/Hcf136-like domain-containing protein</fullName>
    </recommendedName>
</protein>
<evidence type="ECO:0008006" key="3">
    <source>
        <dbReference type="Google" id="ProtNLM"/>
    </source>
</evidence>
<reference evidence="1 2" key="1">
    <citation type="journal article" date="2014" name="BMC Genomics">
        <title>Comparison of environmental and isolate Sulfobacillus genomes reveals diverse carbon, sulfur, nitrogen, and hydrogen metabolisms.</title>
        <authorList>
            <person name="Justice N.B."/>
            <person name="Norman A."/>
            <person name="Brown C.T."/>
            <person name="Singh A."/>
            <person name="Thomas B.C."/>
            <person name="Banfield J.F."/>
        </authorList>
    </citation>
    <scope>NUCLEOTIDE SEQUENCE [LARGE SCALE GENOMIC DNA]</scope>
    <source>
        <strain evidence="1">AMDSBA3</strain>
    </source>
</reference>
<dbReference type="PANTHER" id="PTHR47199">
    <property type="entry name" value="PHOTOSYSTEM II STABILITY/ASSEMBLY FACTOR HCF136, CHLOROPLASTIC"/>
    <property type="match status" value="1"/>
</dbReference>
<dbReference type="PANTHER" id="PTHR47199:SF2">
    <property type="entry name" value="PHOTOSYSTEM II STABILITY_ASSEMBLY FACTOR HCF136, CHLOROPLASTIC"/>
    <property type="match status" value="1"/>
</dbReference>
<sequence length="365" mass="39169">MNRLKSVSKRWQTGPSASSAAIVALGVVLSTTAFTFPGKFARPDSSITRAAAVPMPARFKTMVSKEVGWALSASNQVLRTTNGGKSWIIVSSAHNQITPIALSADTASRALLVGAPRQNQAAIVWATDNAGRHWQTERLPDAVHATGATVDWFSPIRAWMLVTLAFSTNQKPPPGYPPPGAMGFENVLYRTTDAGNQWSLVPSATVPDQVNQMIFTTRSTGWMSLTTDAIGPSVPLLAKTVNGGQTWKPLVLPRPPLLAPHSAKPKIDYAPYAVSGPTFSTPNQGAFLTSYGALNANGTSKPTYSVVYYTTDGGNRWQWMLLPPYQTTDQTGFPVKVVWQSTKTGWLLNVLDSAGTVVAQWPVGS</sequence>
<gene>
    <name evidence="1" type="ORF">C7B45_07255</name>
</gene>